<organism evidence="1 2">
    <name type="scientific">Paenibacillus agaridevorans</name>
    <dbReference type="NCBI Taxonomy" id="171404"/>
    <lineage>
        <taxon>Bacteria</taxon>
        <taxon>Bacillati</taxon>
        <taxon>Bacillota</taxon>
        <taxon>Bacilli</taxon>
        <taxon>Bacillales</taxon>
        <taxon>Paenibacillaceae</taxon>
        <taxon>Paenibacillus</taxon>
    </lineage>
</organism>
<dbReference type="AlphaFoldDB" id="A0A2R5EUI6"/>
<reference evidence="1 2" key="1">
    <citation type="submission" date="2017-08" db="EMBL/GenBank/DDBJ databases">
        <title>Substantial Increase in Enzyme Production by Combined Drug-Resistance Mutations in Paenibacillus agaridevorans.</title>
        <authorList>
            <person name="Tanaka Y."/>
            <person name="Funane K."/>
            <person name="Hosaka T."/>
            <person name="Shiwa Y."/>
            <person name="Fujita N."/>
            <person name="Miyazaki T."/>
            <person name="Yoshikawa H."/>
            <person name="Murakami K."/>
            <person name="Kasahara K."/>
            <person name="Inaoka T."/>
            <person name="Hiraga Y."/>
            <person name="Ochi K."/>
        </authorList>
    </citation>
    <scope>NUCLEOTIDE SEQUENCE [LARGE SCALE GENOMIC DNA]</scope>
    <source>
        <strain evidence="1 2">T-3040</strain>
    </source>
</reference>
<gene>
    <name evidence="1" type="ORF">PAT3040_02004</name>
</gene>
<protein>
    <submittedName>
        <fullName evidence="1">Uncharacterized protein</fullName>
    </submittedName>
</protein>
<dbReference type="Proteomes" id="UP000245202">
    <property type="component" value="Unassembled WGS sequence"/>
</dbReference>
<sequence>MVSHDYFRRWACQKMVEASHSNIWDGHWACAVLALIHLLEEKLVPSELERLIYQNLDKTVEEHVNSEKYRNDKAYNDCRSGLIELLIQNSGTANSLGHDVIYTYYMLDLLTRSDVPATAELYQAMKKLLEGFEESGPGFVTINDENVVIHPDGLETKVERFKLTPAIVLDLFHGFSRMPQMEKSDMQLGHILTHGHAIVQLKQAFNGDGLDVLDEALFTRIDILNFANQLEAVSSSIAVSEKRWSPLEASYWEQALSDNLHGHYYKYAFSYLKLNRMAERNFVDIQKFNRILLTE</sequence>
<accession>A0A2R5EUI6</accession>
<comment type="caution">
    <text evidence="1">The sequence shown here is derived from an EMBL/GenBank/DDBJ whole genome shotgun (WGS) entry which is preliminary data.</text>
</comment>
<proteinExistence type="predicted"/>
<evidence type="ECO:0000313" key="1">
    <source>
        <dbReference type="EMBL" id="GBG07453.1"/>
    </source>
</evidence>
<dbReference type="RefSeq" id="WP_108992507.1">
    <property type="nucleotide sequence ID" value="NZ_BDQX01000098.1"/>
</dbReference>
<name>A0A2R5EUI6_9BACL</name>
<keyword evidence="2" id="KW-1185">Reference proteome</keyword>
<evidence type="ECO:0000313" key="2">
    <source>
        <dbReference type="Proteomes" id="UP000245202"/>
    </source>
</evidence>
<dbReference type="EMBL" id="BDQX01000098">
    <property type="protein sequence ID" value="GBG07453.1"/>
    <property type="molecule type" value="Genomic_DNA"/>
</dbReference>